<dbReference type="EMBL" id="SORF01000037">
    <property type="protein sequence ID" value="TDY38253.1"/>
    <property type="molecule type" value="Genomic_DNA"/>
</dbReference>
<evidence type="ECO:0000313" key="2">
    <source>
        <dbReference type="Proteomes" id="UP000294581"/>
    </source>
</evidence>
<keyword evidence="2" id="KW-1185">Reference proteome</keyword>
<dbReference type="NCBIfam" id="NF047593">
    <property type="entry name" value="IS66_ISAeme5_TnpA"/>
    <property type="match status" value="1"/>
</dbReference>
<accession>A0A4R8L6K4</accession>
<organism evidence="1 2">
    <name type="scientific">Alicyclobacillus sacchari</name>
    <dbReference type="NCBI Taxonomy" id="392010"/>
    <lineage>
        <taxon>Bacteria</taxon>
        <taxon>Bacillati</taxon>
        <taxon>Bacillota</taxon>
        <taxon>Bacilli</taxon>
        <taxon>Bacillales</taxon>
        <taxon>Alicyclobacillaceae</taxon>
        <taxon>Alicyclobacillus</taxon>
    </lineage>
</organism>
<dbReference type="RefSeq" id="WP_424923018.1">
    <property type="nucleotide sequence ID" value="NZ_SORF01000037.1"/>
</dbReference>
<dbReference type="AlphaFoldDB" id="A0A4R8L6K4"/>
<proteinExistence type="predicted"/>
<dbReference type="Proteomes" id="UP000294581">
    <property type="component" value="Unassembled WGS sequence"/>
</dbReference>
<comment type="caution">
    <text evidence="1">The sequence shown here is derived from an EMBL/GenBank/DDBJ whole genome shotgun (WGS) entry which is preliminary data.</text>
</comment>
<sequence>MTKAELEQHRELWRARVADFRVSGLTGAAWCAAHQLKGSLRTNSTPCIFLAIVRQFVYNEHVIRRDLRYVSDRRDVAKHGQRCRNGSSTLNYLQCPECT</sequence>
<evidence type="ECO:0000313" key="1">
    <source>
        <dbReference type="EMBL" id="TDY38253.1"/>
    </source>
</evidence>
<name>A0A4R8L6K4_9BACL</name>
<gene>
    <name evidence="1" type="ORF">C7445_1372</name>
</gene>
<reference evidence="1 2" key="1">
    <citation type="submission" date="2019-03" db="EMBL/GenBank/DDBJ databases">
        <title>Genomic Encyclopedia of Type Strains, Phase IV (KMG-IV): sequencing the most valuable type-strain genomes for metagenomic binning, comparative biology and taxonomic classification.</title>
        <authorList>
            <person name="Goeker M."/>
        </authorList>
    </citation>
    <scope>NUCLEOTIDE SEQUENCE [LARGE SCALE GENOMIC DNA]</scope>
    <source>
        <strain evidence="1 2">DSM 17974</strain>
    </source>
</reference>
<protein>
    <submittedName>
        <fullName evidence="1">Uncharacterized protein</fullName>
    </submittedName>
</protein>